<dbReference type="PROSITE" id="PS51519">
    <property type="entry name" value="RWP_RK"/>
    <property type="match status" value="1"/>
</dbReference>
<evidence type="ECO:0000256" key="5">
    <source>
        <dbReference type="ARBA" id="ARBA00023163"/>
    </source>
</evidence>
<feature type="compositionally biased region" description="Low complexity" evidence="8">
    <location>
        <begin position="374"/>
        <end position="411"/>
    </location>
</feature>
<dbReference type="Pfam" id="PF02042">
    <property type="entry name" value="RWP-RK"/>
    <property type="match status" value="1"/>
</dbReference>
<feature type="compositionally biased region" description="Low complexity" evidence="8">
    <location>
        <begin position="428"/>
        <end position="440"/>
    </location>
</feature>
<feature type="compositionally biased region" description="Basic and acidic residues" evidence="8">
    <location>
        <begin position="478"/>
        <end position="487"/>
    </location>
</feature>
<evidence type="ECO:0000256" key="2">
    <source>
        <dbReference type="ARBA" id="ARBA00023015"/>
    </source>
</evidence>
<evidence type="ECO:0000313" key="10">
    <source>
        <dbReference type="EMBL" id="KAF2075265.1"/>
    </source>
</evidence>
<feature type="compositionally biased region" description="Low complexity" evidence="8">
    <location>
        <begin position="448"/>
        <end position="466"/>
    </location>
</feature>
<feature type="compositionally biased region" description="Polar residues" evidence="8">
    <location>
        <begin position="260"/>
        <end position="269"/>
    </location>
</feature>
<dbReference type="OrthoDB" id="6270329at2759"/>
<evidence type="ECO:0000256" key="3">
    <source>
        <dbReference type="ARBA" id="ARBA00023054"/>
    </source>
</evidence>
<keyword evidence="3 7" id="KW-0175">Coiled coil</keyword>
<accession>A0A8J4PWR8</accession>
<dbReference type="InterPro" id="IPR003035">
    <property type="entry name" value="RWP-RK_dom"/>
</dbReference>
<dbReference type="PANTHER" id="PTHR46373:SF2">
    <property type="entry name" value="RWP-RK DOMAIN-CONTAINING PROTEIN"/>
    <property type="match status" value="1"/>
</dbReference>
<feature type="region of interest" description="Disordered" evidence="8">
    <location>
        <begin position="306"/>
        <end position="487"/>
    </location>
</feature>
<dbReference type="AlphaFoldDB" id="A0A8J4PWR8"/>
<keyword evidence="11" id="KW-1185">Reference proteome</keyword>
<name>A0A8J4PWR8_9MYCE</name>
<evidence type="ECO:0000256" key="1">
    <source>
        <dbReference type="ARBA" id="ARBA00004049"/>
    </source>
</evidence>
<protein>
    <recommendedName>
        <fullName evidence="9">RWP-RK domain-containing protein</fullName>
    </recommendedName>
</protein>
<dbReference type="GO" id="GO:0003700">
    <property type="term" value="F:DNA-binding transcription factor activity"/>
    <property type="evidence" value="ECO:0007669"/>
    <property type="project" value="InterPro"/>
</dbReference>
<evidence type="ECO:0000256" key="8">
    <source>
        <dbReference type="SAM" id="MobiDB-lite"/>
    </source>
</evidence>
<comment type="function">
    <text evidence="1">Putative transcription factor.</text>
</comment>
<evidence type="ECO:0000256" key="4">
    <source>
        <dbReference type="ARBA" id="ARBA00023125"/>
    </source>
</evidence>
<evidence type="ECO:0000256" key="7">
    <source>
        <dbReference type="SAM" id="Coils"/>
    </source>
</evidence>
<feature type="region of interest" description="Disordered" evidence="8">
    <location>
        <begin position="210"/>
        <end position="269"/>
    </location>
</feature>
<evidence type="ECO:0000256" key="6">
    <source>
        <dbReference type="ARBA" id="ARBA00023242"/>
    </source>
</evidence>
<dbReference type="InterPro" id="IPR044607">
    <property type="entry name" value="RKD-like"/>
</dbReference>
<keyword evidence="4" id="KW-0238">DNA-binding</keyword>
<gene>
    <name evidence="10" type="ORF">CYY_003441</name>
</gene>
<reference evidence="10" key="1">
    <citation type="submission" date="2020-01" db="EMBL/GenBank/DDBJ databases">
        <title>Development of genomics and gene disruption for Polysphondylium violaceum indicates a role for the polyketide synthase stlB in stalk morphogenesis.</title>
        <authorList>
            <person name="Narita B."/>
            <person name="Kawabe Y."/>
            <person name="Kin K."/>
            <person name="Saito T."/>
            <person name="Gibbs R."/>
            <person name="Kuspa A."/>
            <person name="Muzny D."/>
            <person name="Queller D."/>
            <person name="Richards S."/>
            <person name="Strassman J."/>
            <person name="Sucgang R."/>
            <person name="Worley K."/>
            <person name="Schaap P."/>
        </authorList>
    </citation>
    <scope>NUCLEOTIDE SEQUENCE</scope>
    <source>
        <strain evidence="10">QSvi11</strain>
    </source>
</reference>
<proteinExistence type="predicted"/>
<sequence>MPQTATIGFDQLSKFFHLPINDVAKELGICATMLKKICRRNGIPRWPHRKIKSLNKMIENLEQSLQNNTSEADECIKQEIITLKNKKTLIMKNPSILACSAQKRSSALAHADSDAPKPVKKIIKNENENNNNNNNNNTSPISTPSSSSSTPPQSTPTSDIHKIPTFPQTITTTSALHNLQQQQQQANFSITQLVTPNNSFTAPLTSYLTEEDDSLHSQNTSPHSSDHNYLNNHSYSNNNNNNNNNSSNNNNNNNNRVDDLQSSGTWYPNTLNQTQMGGWMANPMFSMLGSGGQQDFFTLPKINVVDQQNQSPPHPLHQQQHQQQQQQPQHQHQQHQQQHQQQPSMIHSPYLTSMQQPQQYHQQPQQHISHHQQHQQQHQPQQQQQHHHIQYQSLPQQPQQQQQMPIHHQPQPLSPSQMNHMTMHQHHQQQLQQQQQQQQQKVVYMNKPPQQQQPYLSQQQPQAQQQHLGSPNSSLRWVMEHEKQRKM</sequence>
<comment type="caution">
    <text evidence="10">The sequence shown here is derived from an EMBL/GenBank/DDBJ whole genome shotgun (WGS) entry which is preliminary data.</text>
</comment>
<dbReference type="GO" id="GO:0003677">
    <property type="term" value="F:DNA binding"/>
    <property type="evidence" value="ECO:0007669"/>
    <property type="project" value="UniProtKB-KW"/>
</dbReference>
<keyword evidence="5" id="KW-0804">Transcription</keyword>
<feature type="compositionally biased region" description="Low complexity" evidence="8">
    <location>
        <begin position="355"/>
        <end position="367"/>
    </location>
</feature>
<keyword evidence="2" id="KW-0805">Transcription regulation</keyword>
<evidence type="ECO:0000313" key="11">
    <source>
        <dbReference type="Proteomes" id="UP000695562"/>
    </source>
</evidence>
<feature type="compositionally biased region" description="Low complexity" evidence="8">
    <location>
        <begin position="128"/>
        <end position="158"/>
    </location>
</feature>
<feature type="compositionally biased region" description="Low complexity" evidence="8">
    <location>
        <begin position="307"/>
        <end position="343"/>
    </location>
</feature>
<feature type="domain" description="RWP-RK" evidence="9">
    <location>
        <begin position="1"/>
        <end position="74"/>
    </location>
</feature>
<evidence type="ECO:0000259" key="9">
    <source>
        <dbReference type="PROSITE" id="PS51519"/>
    </source>
</evidence>
<dbReference type="Proteomes" id="UP000695562">
    <property type="component" value="Unassembled WGS sequence"/>
</dbReference>
<keyword evidence="6" id="KW-0539">Nucleus</keyword>
<dbReference type="EMBL" id="AJWJ01000107">
    <property type="protein sequence ID" value="KAF2075265.1"/>
    <property type="molecule type" value="Genomic_DNA"/>
</dbReference>
<dbReference type="PANTHER" id="PTHR46373">
    <property type="entry name" value="PROTEIN RKD4"/>
    <property type="match status" value="1"/>
</dbReference>
<feature type="coiled-coil region" evidence="7">
    <location>
        <begin position="51"/>
        <end position="78"/>
    </location>
</feature>
<organism evidence="10 11">
    <name type="scientific">Polysphondylium violaceum</name>
    <dbReference type="NCBI Taxonomy" id="133409"/>
    <lineage>
        <taxon>Eukaryota</taxon>
        <taxon>Amoebozoa</taxon>
        <taxon>Evosea</taxon>
        <taxon>Eumycetozoa</taxon>
        <taxon>Dictyostelia</taxon>
        <taxon>Dictyosteliales</taxon>
        <taxon>Dictyosteliaceae</taxon>
        <taxon>Polysphondylium</taxon>
    </lineage>
</organism>
<feature type="compositionally biased region" description="Low complexity" evidence="8">
    <location>
        <begin position="227"/>
        <end position="255"/>
    </location>
</feature>
<feature type="region of interest" description="Disordered" evidence="8">
    <location>
        <begin position="125"/>
        <end position="164"/>
    </location>
</feature>